<evidence type="ECO:0000256" key="4">
    <source>
        <dbReference type="ARBA" id="ARBA00022827"/>
    </source>
</evidence>
<dbReference type="Proteomes" id="UP000799778">
    <property type="component" value="Unassembled WGS sequence"/>
</dbReference>
<name>A0A6A5XC31_9PLEO</name>
<feature type="compositionally biased region" description="Pro residues" evidence="6">
    <location>
        <begin position="430"/>
        <end position="440"/>
    </location>
</feature>
<comment type="similarity">
    <text evidence="2">Belongs to the oxygen-dependent FAD-linked oxidoreductase family.</text>
</comment>
<evidence type="ECO:0000256" key="7">
    <source>
        <dbReference type="SAM" id="SignalP"/>
    </source>
</evidence>
<evidence type="ECO:0000256" key="2">
    <source>
        <dbReference type="ARBA" id="ARBA00005466"/>
    </source>
</evidence>
<proteinExistence type="inferred from homology"/>
<protein>
    <submittedName>
        <fullName evidence="9">FAD-binding domain-containing protein</fullName>
    </submittedName>
</protein>
<keyword evidence="7" id="KW-0732">Signal</keyword>
<dbReference type="InterPro" id="IPR016169">
    <property type="entry name" value="FAD-bd_PCMH_sub2"/>
</dbReference>
<evidence type="ECO:0000256" key="1">
    <source>
        <dbReference type="ARBA" id="ARBA00001974"/>
    </source>
</evidence>
<evidence type="ECO:0000256" key="5">
    <source>
        <dbReference type="ARBA" id="ARBA00023002"/>
    </source>
</evidence>
<evidence type="ECO:0000259" key="8">
    <source>
        <dbReference type="PROSITE" id="PS51387"/>
    </source>
</evidence>
<keyword evidence="10" id="KW-1185">Reference proteome</keyword>
<dbReference type="PANTHER" id="PTHR42973:SF39">
    <property type="entry name" value="FAD-BINDING PCMH-TYPE DOMAIN-CONTAINING PROTEIN"/>
    <property type="match status" value="1"/>
</dbReference>
<sequence>MLLRVLLLSSLPSILAVNFPFEEVQLTDADISSNSDVQFGGNNSEAAIEGCKYIPGDDEWPTEAEWARLNDTLGGALLKPKPLASVCYAGPDYDARKCSTLQRTWTSAALHANDPISIMSQWPSGHSCVPTSNPNSTCTQGGWPVYVVNATTVRHIQAGVNFARNRNIRLVIKNSGHDFSGRSIGGHSLSIWVHNLKDFAYHPTYTASNYTGRAVSYAGGYQAQDAQVEMARHNMTFIVAGGPTVGIAGGFLQSGGHSGYTSFYGMAADRVLSLQAVTADGRLVTASADENEDLFWAFRGGGAGTYGIITSVVVQAFPNLPRASGSIQFSTVASGNTPGVDVETFWRGVQANWAYGPAICSEGGLGYNFIRHTPSGNGTSGYTFQTSISLNNRTAPQYRTFIRPLLLELRALGIPVPLPSNLTIRSTLSPSPPPFSPPSLTPRTPSDTTTNTLIASRLFQLSNHAPGAPLTAMSNSIRHLVETSGGAYEFHGMHYSPTLAAAGHPSNAVHPAFRTTIMHAQAYRPDEWWDGTSPVGTWDARTQRHERLQRYLQTWRDITPGSGSYMNEGDITGEPDPVGAFYGGEERYERLRGVKRRWDPRGVFWTVRGVGSEGWEVRGEDEEGEDGGLGVRRQDGRLCLKGAD</sequence>
<dbReference type="RefSeq" id="XP_033378706.1">
    <property type="nucleotide sequence ID" value="XM_033523884.1"/>
</dbReference>
<feature type="chain" id="PRO_5025376833" evidence="7">
    <location>
        <begin position="17"/>
        <end position="644"/>
    </location>
</feature>
<dbReference type="GO" id="GO:0071949">
    <property type="term" value="F:FAD binding"/>
    <property type="evidence" value="ECO:0007669"/>
    <property type="project" value="InterPro"/>
</dbReference>
<dbReference type="Gene3D" id="3.30.465.10">
    <property type="match status" value="1"/>
</dbReference>
<dbReference type="PROSITE" id="PS51387">
    <property type="entry name" value="FAD_PCMH"/>
    <property type="match status" value="1"/>
</dbReference>
<dbReference type="EMBL" id="ML978076">
    <property type="protein sequence ID" value="KAF2010367.1"/>
    <property type="molecule type" value="Genomic_DNA"/>
</dbReference>
<dbReference type="GeneID" id="54281281"/>
<dbReference type="AlphaFoldDB" id="A0A6A5XC31"/>
<dbReference type="Pfam" id="PF01565">
    <property type="entry name" value="FAD_binding_4"/>
    <property type="match status" value="1"/>
</dbReference>
<dbReference type="InterPro" id="IPR036318">
    <property type="entry name" value="FAD-bd_PCMH-like_sf"/>
</dbReference>
<evidence type="ECO:0000256" key="3">
    <source>
        <dbReference type="ARBA" id="ARBA00022630"/>
    </source>
</evidence>
<dbReference type="OrthoDB" id="415825at2759"/>
<dbReference type="InterPro" id="IPR050416">
    <property type="entry name" value="FAD-linked_Oxidoreductase"/>
</dbReference>
<keyword evidence="3" id="KW-0285">Flavoprotein</keyword>
<reference evidence="9" key="1">
    <citation type="journal article" date="2020" name="Stud. Mycol.">
        <title>101 Dothideomycetes genomes: a test case for predicting lifestyles and emergence of pathogens.</title>
        <authorList>
            <person name="Haridas S."/>
            <person name="Albert R."/>
            <person name="Binder M."/>
            <person name="Bloem J."/>
            <person name="Labutti K."/>
            <person name="Salamov A."/>
            <person name="Andreopoulos B."/>
            <person name="Baker S."/>
            <person name="Barry K."/>
            <person name="Bills G."/>
            <person name="Bluhm B."/>
            <person name="Cannon C."/>
            <person name="Castanera R."/>
            <person name="Culley D."/>
            <person name="Daum C."/>
            <person name="Ezra D."/>
            <person name="Gonzalez J."/>
            <person name="Henrissat B."/>
            <person name="Kuo A."/>
            <person name="Liang C."/>
            <person name="Lipzen A."/>
            <person name="Lutzoni F."/>
            <person name="Magnuson J."/>
            <person name="Mondo S."/>
            <person name="Nolan M."/>
            <person name="Ohm R."/>
            <person name="Pangilinan J."/>
            <person name="Park H.-J."/>
            <person name="Ramirez L."/>
            <person name="Alfaro M."/>
            <person name="Sun H."/>
            <person name="Tritt A."/>
            <person name="Yoshinaga Y."/>
            <person name="Zwiers L.-H."/>
            <person name="Turgeon B."/>
            <person name="Goodwin S."/>
            <person name="Spatafora J."/>
            <person name="Crous P."/>
            <person name="Grigoriev I."/>
        </authorList>
    </citation>
    <scope>NUCLEOTIDE SEQUENCE</scope>
    <source>
        <strain evidence="9">CBS 175.79</strain>
    </source>
</reference>
<evidence type="ECO:0000313" key="9">
    <source>
        <dbReference type="EMBL" id="KAF2010367.1"/>
    </source>
</evidence>
<organism evidence="9 10">
    <name type="scientific">Aaosphaeria arxii CBS 175.79</name>
    <dbReference type="NCBI Taxonomy" id="1450172"/>
    <lineage>
        <taxon>Eukaryota</taxon>
        <taxon>Fungi</taxon>
        <taxon>Dikarya</taxon>
        <taxon>Ascomycota</taxon>
        <taxon>Pezizomycotina</taxon>
        <taxon>Dothideomycetes</taxon>
        <taxon>Pleosporomycetidae</taxon>
        <taxon>Pleosporales</taxon>
        <taxon>Pleosporales incertae sedis</taxon>
        <taxon>Aaosphaeria</taxon>
    </lineage>
</organism>
<gene>
    <name evidence="9" type="ORF">BU24DRAFT_356182</name>
</gene>
<keyword evidence="4" id="KW-0274">FAD</keyword>
<dbReference type="Pfam" id="PF08031">
    <property type="entry name" value="BBE"/>
    <property type="match status" value="1"/>
</dbReference>
<accession>A0A6A5XC31</accession>
<dbReference type="PANTHER" id="PTHR42973">
    <property type="entry name" value="BINDING OXIDOREDUCTASE, PUTATIVE (AFU_ORTHOLOGUE AFUA_1G17690)-RELATED"/>
    <property type="match status" value="1"/>
</dbReference>
<dbReference type="InterPro" id="IPR006094">
    <property type="entry name" value="Oxid_FAD_bind_N"/>
</dbReference>
<dbReference type="SUPFAM" id="SSF56176">
    <property type="entry name" value="FAD-binding/transporter-associated domain-like"/>
    <property type="match status" value="1"/>
</dbReference>
<feature type="domain" description="FAD-binding PCMH-type" evidence="8">
    <location>
        <begin position="140"/>
        <end position="319"/>
    </location>
</feature>
<dbReference type="Gene3D" id="3.40.462.20">
    <property type="match status" value="1"/>
</dbReference>
<dbReference type="InterPro" id="IPR012951">
    <property type="entry name" value="BBE"/>
</dbReference>
<feature type="signal peptide" evidence="7">
    <location>
        <begin position="1"/>
        <end position="16"/>
    </location>
</feature>
<keyword evidence="5" id="KW-0560">Oxidoreductase</keyword>
<evidence type="ECO:0000256" key="6">
    <source>
        <dbReference type="SAM" id="MobiDB-lite"/>
    </source>
</evidence>
<dbReference type="GO" id="GO:0016491">
    <property type="term" value="F:oxidoreductase activity"/>
    <property type="evidence" value="ECO:0007669"/>
    <property type="project" value="UniProtKB-KW"/>
</dbReference>
<evidence type="ECO:0000313" key="10">
    <source>
        <dbReference type="Proteomes" id="UP000799778"/>
    </source>
</evidence>
<dbReference type="InterPro" id="IPR016166">
    <property type="entry name" value="FAD-bd_PCMH"/>
</dbReference>
<comment type="cofactor">
    <cofactor evidence="1">
        <name>FAD</name>
        <dbReference type="ChEBI" id="CHEBI:57692"/>
    </cofactor>
</comment>
<feature type="region of interest" description="Disordered" evidence="6">
    <location>
        <begin position="427"/>
        <end position="448"/>
    </location>
</feature>